<proteinExistence type="predicted"/>
<protein>
    <submittedName>
        <fullName evidence="1">Uncharacterized protein</fullName>
    </submittedName>
</protein>
<dbReference type="PATRIC" id="fig|582.24.peg.464"/>
<evidence type="ECO:0000313" key="2">
    <source>
        <dbReference type="Proteomes" id="UP000032582"/>
    </source>
</evidence>
<reference evidence="1 2" key="1">
    <citation type="submission" date="2015-02" db="EMBL/GenBank/DDBJ databases">
        <title>Whole genome shotgun sequencing of cultured foodborne pathogen.</title>
        <authorList>
            <person name="Timme R."/>
            <person name="Allard M.W."/>
            <person name="Strain E."/>
            <person name="Evans P.S."/>
            <person name="Brown E."/>
        </authorList>
    </citation>
    <scope>NUCLEOTIDE SEQUENCE [LARGE SCALE GENOMIC DNA]</scope>
    <source>
        <strain evidence="1 2">GCSL-TSO-24</strain>
    </source>
</reference>
<dbReference type="RefSeq" id="WP_045137650.1">
    <property type="nucleotide sequence ID" value="NZ_CP150714.1"/>
</dbReference>
<accession>A0A0D8LBG1</accession>
<gene>
    <name evidence="1" type="ORF">UA45_01520</name>
</gene>
<comment type="caution">
    <text evidence="1">The sequence shown here is derived from an EMBL/GenBank/DDBJ whole genome shotgun (WGS) entry which is preliminary data.</text>
</comment>
<name>A0A0D8LBG1_MORMO</name>
<dbReference type="EMBL" id="JZSH01000007">
    <property type="protein sequence ID" value="KJF79104.1"/>
    <property type="molecule type" value="Genomic_DNA"/>
</dbReference>
<organism evidence="1 2">
    <name type="scientific">Morganella morganii</name>
    <name type="common">Proteus morganii</name>
    <dbReference type="NCBI Taxonomy" id="582"/>
    <lineage>
        <taxon>Bacteria</taxon>
        <taxon>Pseudomonadati</taxon>
        <taxon>Pseudomonadota</taxon>
        <taxon>Gammaproteobacteria</taxon>
        <taxon>Enterobacterales</taxon>
        <taxon>Morganellaceae</taxon>
        <taxon>Morganella</taxon>
    </lineage>
</organism>
<sequence>MKPIIGFNRHLEMDWLVQTASWSANGIHGQALKNKIDSLLAPSFDSKVAQDKTRNLLFGIWDSESKSVPKAFHSDACKLLIEHSEINIAIHWGMMLVRYPFFYNIVIQIGRMTKHEGLFIYNQLEQRITESYGDTSTIKRCMQFVVRTLINLELLSNPKSGTYQLRKSIAINHDNVIAWLTEVSVRAQGNSSKSMTAIINDPAWFPFDINFNENRLSSNLRLDVHHQANGTIIFL</sequence>
<dbReference type="Proteomes" id="UP000032582">
    <property type="component" value="Unassembled WGS sequence"/>
</dbReference>
<evidence type="ECO:0000313" key="1">
    <source>
        <dbReference type="EMBL" id="KJF79104.1"/>
    </source>
</evidence>
<dbReference type="AlphaFoldDB" id="A0A0D8LBG1"/>